<evidence type="ECO:0000313" key="6">
    <source>
        <dbReference type="EMBL" id="KAL2270538.1"/>
    </source>
</evidence>
<reference evidence="6 7" key="1">
    <citation type="journal article" date="2024" name="Commun. Biol.">
        <title>Comparative genomic analysis of thermophilic fungi reveals convergent evolutionary adaptations and gene losses.</title>
        <authorList>
            <person name="Steindorff A.S."/>
            <person name="Aguilar-Pontes M.V."/>
            <person name="Robinson A.J."/>
            <person name="Andreopoulos B."/>
            <person name="LaButti K."/>
            <person name="Kuo A."/>
            <person name="Mondo S."/>
            <person name="Riley R."/>
            <person name="Otillar R."/>
            <person name="Haridas S."/>
            <person name="Lipzen A."/>
            <person name="Grimwood J."/>
            <person name="Schmutz J."/>
            <person name="Clum A."/>
            <person name="Reid I.D."/>
            <person name="Moisan M.C."/>
            <person name="Butler G."/>
            <person name="Nguyen T.T.M."/>
            <person name="Dewar K."/>
            <person name="Conant G."/>
            <person name="Drula E."/>
            <person name="Henrissat B."/>
            <person name="Hansel C."/>
            <person name="Singer S."/>
            <person name="Hutchinson M.I."/>
            <person name="de Vries R.P."/>
            <person name="Natvig D.O."/>
            <person name="Powell A.J."/>
            <person name="Tsang A."/>
            <person name="Grigoriev I.V."/>
        </authorList>
    </citation>
    <scope>NUCLEOTIDE SEQUENCE [LARGE SCALE GENOMIC DNA]</scope>
    <source>
        <strain evidence="6 7">ATCC 22073</strain>
    </source>
</reference>
<feature type="repeat" description="ANK" evidence="3">
    <location>
        <begin position="907"/>
        <end position="939"/>
    </location>
</feature>
<dbReference type="PANTHER" id="PTHR24198">
    <property type="entry name" value="ANKYRIN REPEAT AND PROTEIN KINASE DOMAIN-CONTAINING PROTEIN"/>
    <property type="match status" value="1"/>
</dbReference>
<keyword evidence="2 3" id="KW-0040">ANK repeat</keyword>
<dbReference type="Pfam" id="PF12796">
    <property type="entry name" value="Ank_2"/>
    <property type="match status" value="3"/>
</dbReference>
<dbReference type="SMART" id="SM00248">
    <property type="entry name" value="ANK"/>
    <property type="match status" value="9"/>
</dbReference>
<keyword evidence="7" id="KW-1185">Reference proteome</keyword>
<feature type="repeat" description="ANK" evidence="3">
    <location>
        <begin position="940"/>
        <end position="973"/>
    </location>
</feature>
<evidence type="ECO:0000256" key="3">
    <source>
        <dbReference type="PROSITE-ProRule" id="PRU00023"/>
    </source>
</evidence>
<sequence>MPSPTRRTRTRLKKGMRSPNGIIWKNIPVQDPGVLERILGACCRTQRGSPTKHGLRGMAPGLTKNQADQRKDNDPEKGQRGLAPESVDNQACRQPTLKRPVVVVRNSLDISPNLTLNVYNKQSRRELYIVAAIGLILQISVVVYAGIAAYRLRPLLLNDGKPVENYAFPCTAVGTFFLVLGTLICAHVVESSTSETRLRPPDGIEIRPVWIQKHGTVNDQAFDSFGIFPETAQPLVIASHPEGEGPSGEPEKSTRLSARAITTREGMAVAGAFISICGFIAQFTGLRGMHWSVPIAQLVATLIMTILRAAVHRHLAKSPKAVPLLPHHELDWLARSLGKPENAPWRCPPGDDGNSKEHDKPLAERPRGGDNGPAGSDGGWDWSISTFEDPSTRKTLHEPPPPRLSKFQEVMMIRRDLGEMAAWPGPAAVEAAALARAIEAVMNTLFPEARENTGMTWSLPAVDSRGAVPPDSVTFRIESSGGRWRAFLGELDAALSLWLYSVKDPISTQPKGDAKGGDKVRQRFRIKEAFEKSNLRLLGRRTEALERDLHWWASDVVSRVIAVEDASQEADGRAPPWEIGDHRIVGFVPDDTPGTDAGTAGHHQPQPQPRRGYRLCTWDPPSQNALLAIESRVPLGVLYAQHMFAAFMWSAAKTLEAPIQGKTELRPLQQGGVSDDSAWQRFALQNTRLSKLAQEIQDTGLGSLDDINLSIIPPLSMTNKLPEPTPIVDLPRARAGPLEDSGHWKAATETYLRLFQQSRTLSEQSYVRTKATALLVEHHWAITFTMAMRAVLGDSVHTSDEMESMKHQVWKGLDGGAAEDVLKHIQGLYVVQGCPWDFSGHEPVQPLNVYTRRRSEPGWMENEIKNRFTDLKLGAWLIVGFTPNHLAARTGMTKTWLLIDINQKDILGWTPLHYAVLDNYSKLAGSLLQRGADSNAPDIRGQTPLHVAMAAGQDIGIVRLLLGHGADVNARDVDRITPLHYAAAREEMGVQALVERGADVSAVDAYGCTPLHWAVFSDSYESCYGTVKYLVGQAGANLEARTRSEAQRTPLELAIAQGEIDIFRALIDGGADIEARGPLGRLPLRVAVEMGHEAIVNLLLQMRADFNKPVDERKSRALHVAAENGRESCLKMLIEKGANLEATDNQGQTPLHNAACRENETCLWMLIEAGANLEAQSRKHRTPLQLAARHGKEVSVRMLIDAGANTESLTEDAADTA</sequence>
<feature type="compositionally biased region" description="Basic and acidic residues" evidence="4">
    <location>
        <begin position="353"/>
        <end position="368"/>
    </location>
</feature>
<organism evidence="6 7">
    <name type="scientific">Remersonia thermophila</name>
    <dbReference type="NCBI Taxonomy" id="72144"/>
    <lineage>
        <taxon>Eukaryota</taxon>
        <taxon>Fungi</taxon>
        <taxon>Dikarya</taxon>
        <taxon>Ascomycota</taxon>
        <taxon>Pezizomycotina</taxon>
        <taxon>Sordariomycetes</taxon>
        <taxon>Sordariomycetidae</taxon>
        <taxon>Sordariales</taxon>
        <taxon>Sordariales incertae sedis</taxon>
        <taxon>Remersonia</taxon>
    </lineage>
</organism>
<dbReference type="EMBL" id="JAZGUE010000002">
    <property type="protein sequence ID" value="KAL2270538.1"/>
    <property type="molecule type" value="Genomic_DNA"/>
</dbReference>
<dbReference type="PANTHER" id="PTHR24198:SF165">
    <property type="entry name" value="ANKYRIN REPEAT-CONTAINING PROTEIN-RELATED"/>
    <property type="match status" value="1"/>
</dbReference>
<dbReference type="PROSITE" id="PS50088">
    <property type="entry name" value="ANK_REPEAT"/>
    <property type="match status" value="8"/>
</dbReference>
<feature type="region of interest" description="Disordered" evidence="4">
    <location>
        <begin position="590"/>
        <end position="610"/>
    </location>
</feature>
<feature type="compositionally biased region" description="Basic and acidic residues" evidence="4">
    <location>
        <begin position="67"/>
        <end position="79"/>
    </location>
</feature>
<feature type="compositionally biased region" description="Gly residues" evidence="4">
    <location>
        <begin position="369"/>
        <end position="378"/>
    </location>
</feature>
<evidence type="ECO:0000256" key="2">
    <source>
        <dbReference type="ARBA" id="ARBA00023043"/>
    </source>
</evidence>
<evidence type="ECO:0000256" key="1">
    <source>
        <dbReference type="ARBA" id="ARBA00022737"/>
    </source>
</evidence>
<dbReference type="InterPro" id="IPR002110">
    <property type="entry name" value="Ankyrin_rpt"/>
</dbReference>
<feature type="repeat" description="ANK" evidence="3">
    <location>
        <begin position="1146"/>
        <end position="1178"/>
    </location>
</feature>
<feature type="transmembrane region" description="Helical" evidence="5">
    <location>
        <begin position="266"/>
        <end position="285"/>
    </location>
</feature>
<proteinExistence type="predicted"/>
<feature type="repeat" description="ANK" evidence="3">
    <location>
        <begin position="1046"/>
        <end position="1078"/>
    </location>
</feature>
<feature type="transmembrane region" description="Helical" evidence="5">
    <location>
        <begin position="127"/>
        <end position="146"/>
    </location>
</feature>
<feature type="region of interest" description="Disordered" evidence="4">
    <location>
        <begin position="341"/>
        <end position="403"/>
    </location>
</feature>
<dbReference type="SUPFAM" id="SSF48403">
    <property type="entry name" value="Ankyrin repeat"/>
    <property type="match status" value="1"/>
</dbReference>
<keyword evidence="1" id="KW-0677">Repeat</keyword>
<feature type="repeat" description="ANK" evidence="3">
    <location>
        <begin position="1179"/>
        <end position="1211"/>
    </location>
</feature>
<dbReference type="Proteomes" id="UP001600064">
    <property type="component" value="Unassembled WGS sequence"/>
</dbReference>
<dbReference type="PRINTS" id="PR01415">
    <property type="entry name" value="ANKYRIN"/>
</dbReference>
<feature type="repeat" description="ANK" evidence="3">
    <location>
        <begin position="974"/>
        <end position="1005"/>
    </location>
</feature>
<feature type="transmembrane region" description="Helical" evidence="5">
    <location>
        <begin position="166"/>
        <end position="189"/>
    </location>
</feature>
<gene>
    <name evidence="6" type="ORF">VTJ83DRAFT_2722</name>
</gene>
<comment type="caution">
    <text evidence="6">The sequence shown here is derived from an EMBL/GenBank/DDBJ whole genome shotgun (WGS) entry which is preliminary data.</text>
</comment>
<feature type="region of interest" description="Disordered" evidence="4">
    <location>
        <begin position="46"/>
        <end position="90"/>
    </location>
</feature>
<dbReference type="PROSITE" id="PS50297">
    <property type="entry name" value="ANK_REP_REGION"/>
    <property type="match status" value="7"/>
</dbReference>
<dbReference type="Gene3D" id="1.25.40.20">
    <property type="entry name" value="Ankyrin repeat-containing domain"/>
    <property type="match status" value="2"/>
</dbReference>
<dbReference type="GeneID" id="98123668"/>
<dbReference type="RefSeq" id="XP_070869262.1">
    <property type="nucleotide sequence ID" value="XM_071009024.1"/>
</dbReference>
<evidence type="ECO:0000313" key="7">
    <source>
        <dbReference type="Proteomes" id="UP001600064"/>
    </source>
</evidence>
<keyword evidence="5" id="KW-1133">Transmembrane helix</keyword>
<dbReference type="Pfam" id="PF00023">
    <property type="entry name" value="Ank"/>
    <property type="match status" value="1"/>
</dbReference>
<accession>A0ABR4DJI4</accession>
<dbReference type="InterPro" id="IPR036770">
    <property type="entry name" value="Ankyrin_rpt-contain_sf"/>
</dbReference>
<keyword evidence="5" id="KW-0812">Transmembrane</keyword>
<protein>
    <submittedName>
        <fullName evidence="6">Uncharacterized protein</fullName>
    </submittedName>
</protein>
<keyword evidence="5" id="KW-0472">Membrane</keyword>
<evidence type="ECO:0000256" key="5">
    <source>
        <dbReference type="SAM" id="Phobius"/>
    </source>
</evidence>
<name>A0ABR4DJI4_9PEZI</name>
<feature type="repeat" description="ANK" evidence="3">
    <location>
        <begin position="1113"/>
        <end position="1145"/>
    </location>
</feature>
<evidence type="ECO:0000256" key="4">
    <source>
        <dbReference type="SAM" id="MobiDB-lite"/>
    </source>
</evidence>
<feature type="repeat" description="ANK" evidence="3">
    <location>
        <begin position="1079"/>
        <end position="1111"/>
    </location>
</feature>